<evidence type="ECO:0000313" key="2">
    <source>
        <dbReference type="EMBL" id="CAC5402251.1"/>
    </source>
</evidence>
<keyword evidence="3" id="KW-1185">Reference proteome</keyword>
<dbReference type="Proteomes" id="UP000507470">
    <property type="component" value="Unassembled WGS sequence"/>
</dbReference>
<feature type="region of interest" description="Disordered" evidence="1">
    <location>
        <begin position="40"/>
        <end position="69"/>
    </location>
</feature>
<organism evidence="2 3">
    <name type="scientific">Mytilus coruscus</name>
    <name type="common">Sea mussel</name>
    <dbReference type="NCBI Taxonomy" id="42192"/>
    <lineage>
        <taxon>Eukaryota</taxon>
        <taxon>Metazoa</taxon>
        <taxon>Spiralia</taxon>
        <taxon>Lophotrochozoa</taxon>
        <taxon>Mollusca</taxon>
        <taxon>Bivalvia</taxon>
        <taxon>Autobranchia</taxon>
        <taxon>Pteriomorphia</taxon>
        <taxon>Mytilida</taxon>
        <taxon>Mytiloidea</taxon>
        <taxon>Mytilidae</taxon>
        <taxon>Mytilinae</taxon>
        <taxon>Mytilus</taxon>
    </lineage>
</organism>
<evidence type="ECO:0000256" key="1">
    <source>
        <dbReference type="SAM" id="MobiDB-lite"/>
    </source>
</evidence>
<name>A0A6J8D3A7_MYTCO</name>
<reference evidence="2 3" key="1">
    <citation type="submission" date="2020-06" db="EMBL/GenBank/DDBJ databases">
        <authorList>
            <person name="Li R."/>
            <person name="Bekaert M."/>
        </authorList>
    </citation>
    <scope>NUCLEOTIDE SEQUENCE [LARGE SCALE GENOMIC DNA]</scope>
    <source>
        <strain evidence="3">wild</strain>
    </source>
</reference>
<evidence type="ECO:0000313" key="3">
    <source>
        <dbReference type="Proteomes" id="UP000507470"/>
    </source>
</evidence>
<dbReference type="EMBL" id="CACVKT020006490">
    <property type="protein sequence ID" value="CAC5402251.1"/>
    <property type="molecule type" value="Genomic_DNA"/>
</dbReference>
<proteinExistence type="predicted"/>
<dbReference type="OrthoDB" id="6076920at2759"/>
<feature type="compositionally biased region" description="Acidic residues" evidence="1">
    <location>
        <begin position="41"/>
        <end position="54"/>
    </location>
</feature>
<sequence length="234" mass="26667">MERNRRRCREICRRTFRGCLRIPGCKTICFKCILPPCCSSDSDDEKDEKDDEGYDSYGITASQNHLPEPHHVISKPPTEKDAECHDYVNESELELTTSHVENKLAEVMYVAMKDTSDEEDNMASKPSGQYSVVVDTNTCNNNRHDYVNESVLFAKSDRELDQDASFNCQRNGDLPVHTDFGNDCINGCREIYKQNSQQVTDSVVFKEYETRSLESKVADAVSNQQTLILLETDL</sequence>
<dbReference type="AlphaFoldDB" id="A0A6J8D3A7"/>
<protein>
    <submittedName>
        <fullName evidence="2">Uncharacterized protein</fullName>
    </submittedName>
</protein>
<accession>A0A6J8D3A7</accession>
<gene>
    <name evidence="2" type="ORF">MCOR_36218</name>
</gene>